<comment type="similarity">
    <text evidence="1">Belongs to the pseudouridine synthase RluA family.</text>
</comment>
<evidence type="ECO:0000313" key="6">
    <source>
        <dbReference type="Proteomes" id="UP000295701"/>
    </source>
</evidence>
<reference evidence="5 6" key="1">
    <citation type="submission" date="2019-03" db="EMBL/GenBank/DDBJ databases">
        <title>Primorskyibacter sp. SS33 isolated from sediments.</title>
        <authorList>
            <person name="Xunke S."/>
        </authorList>
    </citation>
    <scope>NUCLEOTIDE SEQUENCE [LARGE SCALE GENOMIC DNA]</scope>
    <source>
        <strain evidence="5 6">SS33</strain>
    </source>
</reference>
<name>A0A4V3B993_9RHOB</name>
<keyword evidence="3" id="KW-0413">Isomerase</keyword>
<evidence type="ECO:0000313" key="5">
    <source>
        <dbReference type="EMBL" id="TDL78369.1"/>
    </source>
</evidence>
<accession>A0A4V3B993</accession>
<dbReference type="GO" id="GO:0008033">
    <property type="term" value="P:tRNA processing"/>
    <property type="evidence" value="ECO:0007669"/>
    <property type="project" value="UniProtKB-KW"/>
</dbReference>
<keyword evidence="2" id="KW-0819">tRNA processing</keyword>
<dbReference type="CDD" id="cd02869">
    <property type="entry name" value="PseudoU_synth_RluA_like"/>
    <property type="match status" value="1"/>
</dbReference>
<keyword evidence="6" id="KW-1185">Reference proteome</keyword>
<dbReference type="SUPFAM" id="SSF55120">
    <property type="entry name" value="Pseudouridine synthase"/>
    <property type="match status" value="1"/>
</dbReference>
<dbReference type="OrthoDB" id="9807829at2"/>
<protein>
    <submittedName>
        <fullName evidence="5">RNA pseudouridine synthase</fullName>
    </submittedName>
</protein>
<evidence type="ECO:0000256" key="1">
    <source>
        <dbReference type="ARBA" id="ARBA00010876"/>
    </source>
</evidence>
<proteinExistence type="inferred from homology"/>
<dbReference type="RefSeq" id="WP_133397042.1">
    <property type="nucleotide sequence ID" value="NZ_SNAA01000011.1"/>
</dbReference>
<dbReference type="GO" id="GO:0009982">
    <property type="term" value="F:pseudouridine synthase activity"/>
    <property type="evidence" value="ECO:0007669"/>
    <property type="project" value="InterPro"/>
</dbReference>
<dbReference type="InterPro" id="IPR020103">
    <property type="entry name" value="PsdUridine_synth_cat_dom_sf"/>
</dbReference>
<dbReference type="Proteomes" id="UP000295701">
    <property type="component" value="Unassembled WGS sequence"/>
</dbReference>
<dbReference type="PANTHER" id="PTHR21600">
    <property type="entry name" value="MITOCHONDRIAL RNA PSEUDOURIDINE SYNTHASE"/>
    <property type="match status" value="1"/>
</dbReference>
<dbReference type="InterPro" id="IPR006145">
    <property type="entry name" value="PsdUridine_synth_RsuA/RluA"/>
</dbReference>
<dbReference type="InterPro" id="IPR050188">
    <property type="entry name" value="RluA_PseudoU_synthase"/>
</dbReference>
<evidence type="ECO:0000259" key="4">
    <source>
        <dbReference type="Pfam" id="PF00849"/>
    </source>
</evidence>
<organism evidence="5 6">
    <name type="scientific">Palleronia sediminis</name>
    <dbReference type="NCBI Taxonomy" id="2547833"/>
    <lineage>
        <taxon>Bacteria</taxon>
        <taxon>Pseudomonadati</taxon>
        <taxon>Pseudomonadota</taxon>
        <taxon>Alphaproteobacteria</taxon>
        <taxon>Rhodobacterales</taxon>
        <taxon>Roseobacteraceae</taxon>
        <taxon>Palleronia</taxon>
    </lineage>
</organism>
<dbReference type="EMBL" id="SNAA01000011">
    <property type="protein sequence ID" value="TDL78369.1"/>
    <property type="molecule type" value="Genomic_DNA"/>
</dbReference>
<evidence type="ECO:0000256" key="2">
    <source>
        <dbReference type="ARBA" id="ARBA00022694"/>
    </source>
</evidence>
<dbReference type="AlphaFoldDB" id="A0A4V3B993"/>
<comment type="caution">
    <text evidence="5">The sequence shown here is derived from an EMBL/GenBank/DDBJ whole genome shotgun (WGS) entry which is preliminary data.</text>
</comment>
<dbReference type="GO" id="GO:0140098">
    <property type="term" value="F:catalytic activity, acting on RNA"/>
    <property type="evidence" value="ECO:0007669"/>
    <property type="project" value="UniProtKB-ARBA"/>
</dbReference>
<dbReference type="GO" id="GO:0000455">
    <property type="term" value="P:enzyme-directed rRNA pseudouridine synthesis"/>
    <property type="evidence" value="ECO:0007669"/>
    <property type="project" value="TreeGrafter"/>
</dbReference>
<dbReference type="PANTHER" id="PTHR21600:SF91">
    <property type="entry name" value="DUAL-SPECIFICITY RNA PSEUDOURIDINE SYNTHASE RLUA"/>
    <property type="match status" value="1"/>
</dbReference>
<sequence>MPLSPPADYAPPAGPLQILHCDDALLAVSKPPGLLSVPGRDAALGECLMSQVQAIFPQARLVHRLDRDTSGVAVFAMTAAAQRHLGLQFEKRIPRKTYIAEVAGVPRDASGWIDQPLRADWPNRPRQMVDPVAGRAAQTGWAVIARKTSSAFLRLSPRTGRSHQLRVHLQWLGHPILGDPIYAPETLGRRPRLMLHAAALALRHPLGGAWIAFRAPSGFVPAVEEPRDA</sequence>
<dbReference type="Gene3D" id="3.30.2350.10">
    <property type="entry name" value="Pseudouridine synthase"/>
    <property type="match status" value="1"/>
</dbReference>
<evidence type="ECO:0000256" key="3">
    <source>
        <dbReference type="ARBA" id="ARBA00023235"/>
    </source>
</evidence>
<dbReference type="Pfam" id="PF00849">
    <property type="entry name" value="PseudoU_synth_2"/>
    <property type="match status" value="1"/>
</dbReference>
<dbReference type="GO" id="GO:0003723">
    <property type="term" value="F:RNA binding"/>
    <property type="evidence" value="ECO:0007669"/>
    <property type="project" value="InterPro"/>
</dbReference>
<feature type="domain" description="Pseudouridine synthase RsuA/RluA-like" evidence="4">
    <location>
        <begin position="25"/>
        <end position="170"/>
    </location>
</feature>
<gene>
    <name evidence="5" type="ORF">E2L08_10520</name>
</gene>